<evidence type="ECO:0000313" key="9">
    <source>
        <dbReference type="Proteomes" id="UP000796880"/>
    </source>
</evidence>
<evidence type="ECO:0000259" key="6">
    <source>
        <dbReference type="PROSITE" id="PS50927"/>
    </source>
</evidence>
<dbReference type="InterPro" id="IPR035446">
    <property type="entry name" value="SLSG/EP1"/>
</dbReference>
<organism evidence="8 9">
    <name type="scientific">Rhamnella rubrinervis</name>
    <dbReference type="NCBI Taxonomy" id="2594499"/>
    <lineage>
        <taxon>Eukaryota</taxon>
        <taxon>Viridiplantae</taxon>
        <taxon>Streptophyta</taxon>
        <taxon>Embryophyta</taxon>
        <taxon>Tracheophyta</taxon>
        <taxon>Spermatophyta</taxon>
        <taxon>Magnoliopsida</taxon>
        <taxon>eudicotyledons</taxon>
        <taxon>Gunneridae</taxon>
        <taxon>Pentapetalae</taxon>
        <taxon>rosids</taxon>
        <taxon>fabids</taxon>
        <taxon>Rosales</taxon>
        <taxon>Rhamnaceae</taxon>
        <taxon>rhamnoid group</taxon>
        <taxon>Rhamneae</taxon>
        <taxon>Rhamnella</taxon>
    </lineage>
</organism>
<dbReference type="SMART" id="SM00108">
    <property type="entry name" value="B_lectin"/>
    <property type="match status" value="1"/>
</dbReference>
<dbReference type="PANTHER" id="PTHR32444:SF66">
    <property type="entry name" value="NON-SPECIFIC SERINE_THREONINE PROTEIN KINASE"/>
    <property type="match status" value="1"/>
</dbReference>
<dbReference type="Gene3D" id="2.90.10.10">
    <property type="entry name" value="Bulb-type lectin domain"/>
    <property type="match status" value="1"/>
</dbReference>
<dbReference type="Pfam" id="PF00954">
    <property type="entry name" value="S_locus_glycop"/>
    <property type="match status" value="1"/>
</dbReference>
<gene>
    <name evidence="8" type="ORF">FNV43_RR07699</name>
</gene>
<dbReference type="Pfam" id="PF01453">
    <property type="entry name" value="B_lectin"/>
    <property type="match status" value="1"/>
</dbReference>
<protein>
    <submittedName>
        <fullName evidence="8">Uncharacterized protein</fullName>
    </submittedName>
</protein>
<dbReference type="InterPro" id="IPR000858">
    <property type="entry name" value="S_locus_glycoprot_dom"/>
</dbReference>
<accession>A0A8K0HH34</accession>
<dbReference type="SMART" id="SM00473">
    <property type="entry name" value="PAN_AP"/>
    <property type="match status" value="1"/>
</dbReference>
<dbReference type="SUPFAM" id="SSF51110">
    <property type="entry name" value="alpha-D-mannose-specific plant lectins"/>
    <property type="match status" value="1"/>
</dbReference>
<evidence type="ECO:0000256" key="3">
    <source>
        <dbReference type="ARBA" id="ARBA00023157"/>
    </source>
</evidence>
<proteinExistence type="predicted"/>
<comment type="caution">
    <text evidence="8">The sequence shown here is derived from an EMBL/GenBank/DDBJ whole genome shotgun (WGS) entry which is preliminary data.</text>
</comment>
<dbReference type="EMBL" id="VOIH02000003">
    <property type="protein sequence ID" value="KAF3451604.1"/>
    <property type="molecule type" value="Genomic_DNA"/>
</dbReference>
<name>A0A8K0HH34_9ROSA</name>
<keyword evidence="4" id="KW-0325">Glycoprotein</keyword>
<dbReference type="PIRSF" id="PIRSF002686">
    <property type="entry name" value="SLG"/>
    <property type="match status" value="1"/>
</dbReference>
<evidence type="ECO:0000256" key="5">
    <source>
        <dbReference type="SAM" id="SignalP"/>
    </source>
</evidence>
<feature type="signal peptide" evidence="5">
    <location>
        <begin position="1"/>
        <end position="23"/>
    </location>
</feature>
<dbReference type="PROSITE" id="PS50948">
    <property type="entry name" value="PAN"/>
    <property type="match status" value="1"/>
</dbReference>
<reference evidence="8" key="1">
    <citation type="submission" date="2020-03" db="EMBL/GenBank/DDBJ databases">
        <title>A high-quality chromosome-level genome assembly of a woody plant with both climbing and erect habits, Rhamnella rubrinervis.</title>
        <authorList>
            <person name="Lu Z."/>
            <person name="Yang Y."/>
            <person name="Zhu X."/>
            <person name="Sun Y."/>
        </authorList>
    </citation>
    <scope>NUCLEOTIDE SEQUENCE</scope>
    <source>
        <strain evidence="8">BYM</strain>
        <tissue evidence="8">Leaf</tissue>
    </source>
</reference>
<keyword evidence="9" id="KW-1185">Reference proteome</keyword>
<dbReference type="InterPro" id="IPR001480">
    <property type="entry name" value="Bulb-type_lectin_dom"/>
</dbReference>
<dbReference type="InterPro" id="IPR003609">
    <property type="entry name" value="Pan_app"/>
</dbReference>
<evidence type="ECO:0000259" key="7">
    <source>
        <dbReference type="PROSITE" id="PS50948"/>
    </source>
</evidence>
<dbReference type="OrthoDB" id="1934880at2759"/>
<evidence type="ECO:0000256" key="4">
    <source>
        <dbReference type="ARBA" id="ARBA00023180"/>
    </source>
</evidence>
<feature type="domain" description="Apple" evidence="7">
    <location>
        <begin position="342"/>
        <end position="429"/>
    </location>
</feature>
<feature type="chain" id="PRO_5035465483" evidence="5">
    <location>
        <begin position="24"/>
        <end position="431"/>
    </location>
</feature>
<dbReference type="CDD" id="cd01098">
    <property type="entry name" value="PAN_AP_plant"/>
    <property type="match status" value="1"/>
</dbReference>
<keyword evidence="3" id="KW-1015">Disulfide bond</keyword>
<evidence type="ECO:0000256" key="1">
    <source>
        <dbReference type="ARBA" id="ARBA00003061"/>
    </source>
</evidence>
<dbReference type="InterPro" id="IPR036426">
    <property type="entry name" value="Bulb-type_lectin_dom_sf"/>
</dbReference>
<dbReference type="AlphaFoldDB" id="A0A8K0HH34"/>
<dbReference type="PANTHER" id="PTHR32444">
    <property type="entry name" value="BULB-TYPE LECTIN DOMAIN-CONTAINING PROTEIN"/>
    <property type="match status" value="1"/>
</dbReference>
<dbReference type="PROSITE" id="PS50927">
    <property type="entry name" value="BULB_LECTIN"/>
    <property type="match status" value="1"/>
</dbReference>
<evidence type="ECO:0000256" key="2">
    <source>
        <dbReference type="ARBA" id="ARBA00022729"/>
    </source>
</evidence>
<evidence type="ECO:0000313" key="8">
    <source>
        <dbReference type="EMBL" id="KAF3451604.1"/>
    </source>
</evidence>
<dbReference type="Pfam" id="PF08276">
    <property type="entry name" value="PAN_2"/>
    <property type="match status" value="1"/>
</dbReference>
<dbReference type="CDD" id="cd00028">
    <property type="entry name" value="B_lectin"/>
    <property type="match status" value="1"/>
</dbReference>
<comment type="function">
    <text evidence="1">Involved in sporophytic self-incompatibility system (the inability of flowering plants to achieve self-fertilization).</text>
</comment>
<keyword evidence="2 5" id="KW-0732">Signal</keyword>
<feature type="domain" description="Bulb-type lectin" evidence="6">
    <location>
        <begin position="24"/>
        <end position="148"/>
    </location>
</feature>
<dbReference type="GO" id="GO:0048544">
    <property type="term" value="P:recognition of pollen"/>
    <property type="evidence" value="ECO:0007669"/>
    <property type="project" value="InterPro"/>
</dbReference>
<dbReference type="Proteomes" id="UP000796880">
    <property type="component" value="Unassembled WGS sequence"/>
</dbReference>
<sequence>MGAKGAYCSVLCLFYIFLNYCHAISNITQSQALYPGQTIVSPSQTFELGFFSPNNSQYQFVGIWYKKIYSQKVVVWVANRENYLSVTDSHASLVIGSNGDLNLVDGRKRSVWSTNIGVPSNNSVAELSDNGNFILKDGITGEILWRSFDHPANTLLPGSVLGFNVKTGEKTMLTSWKSESNPSLGQFTAGLSPQTPPEAFVWINGSIPHWRSGPWDKSKFTGVHEMDSSYLSAFELEGDLAKGTINFSFAPYGPNSSFYMSISSEGVLRLMQKDQYEDYWYTNWEAPNGTCEVYGACGPFAVCKASESRICSCLKGFLPKSNEEWSKGNWTSGCIRRTKLLCDKNSSNSVSSGGKKDGFWKKGKVKLPDFYEYVPFMDDESCYTWCQNNCSCLAYTFVNGIGCLVWSKDLVDILEFSSGGEDLLFALHMQN</sequence>